<reference evidence="1 3" key="1">
    <citation type="journal article" date="2008" name="Science">
        <title>The Physcomitrella genome reveals evolutionary insights into the conquest of land by plants.</title>
        <authorList>
            <person name="Rensing S."/>
            <person name="Lang D."/>
            <person name="Zimmer A."/>
            <person name="Terry A."/>
            <person name="Salamov A."/>
            <person name="Shapiro H."/>
            <person name="Nishiyama T."/>
            <person name="Perroud P.-F."/>
            <person name="Lindquist E."/>
            <person name="Kamisugi Y."/>
            <person name="Tanahashi T."/>
            <person name="Sakakibara K."/>
            <person name="Fujita T."/>
            <person name="Oishi K."/>
            <person name="Shin-I T."/>
            <person name="Kuroki Y."/>
            <person name="Toyoda A."/>
            <person name="Suzuki Y."/>
            <person name="Hashimoto A."/>
            <person name="Yamaguchi K."/>
            <person name="Sugano A."/>
            <person name="Kohara Y."/>
            <person name="Fujiyama A."/>
            <person name="Anterola A."/>
            <person name="Aoki S."/>
            <person name="Ashton N."/>
            <person name="Barbazuk W.B."/>
            <person name="Barker E."/>
            <person name="Bennetzen J."/>
            <person name="Bezanilla M."/>
            <person name="Blankenship R."/>
            <person name="Cho S.H."/>
            <person name="Dutcher S."/>
            <person name="Estelle M."/>
            <person name="Fawcett J.A."/>
            <person name="Gundlach H."/>
            <person name="Hanada K."/>
            <person name="Heyl A."/>
            <person name="Hicks K.A."/>
            <person name="Hugh J."/>
            <person name="Lohr M."/>
            <person name="Mayer K."/>
            <person name="Melkozernov A."/>
            <person name="Murata T."/>
            <person name="Nelson D."/>
            <person name="Pils B."/>
            <person name="Prigge M."/>
            <person name="Reiss B."/>
            <person name="Renner T."/>
            <person name="Rombauts S."/>
            <person name="Rushton P."/>
            <person name="Sanderfoot A."/>
            <person name="Schween G."/>
            <person name="Shiu S.-H."/>
            <person name="Stueber K."/>
            <person name="Theodoulou F.L."/>
            <person name="Tu H."/>
            <person name="Van de Peer Y."/>
            <person name="Verrier P.J."/>
            <person name="Waters E."/>
            <person name="Wood A."/>
            <person name="Yang L."/>
            <person name="Cove D."/>
            <person name="Cuming A."/>
            <person name="Hasebe M."/>
            <person name="Lucas S."/>
            <person name="Mishler D.B."/>
            <person name="Reski R."/>
            <person name="Grigoriev I."/>
            <person name="Quatrano R.S."/>
            <person name="Boore J.L."/>
        </authorList>
    </citation>
    <scope>NUCLEOTIDE SEQUENCE [LARGE SCALE GENOMIC DNA]</scope>
    <source>
        <strain evidence="2 3">cv. Gransden 2004</strain>
    </source>
</reference>
<name>A0A2K1IDB6_PHYPA</name>
<evidence type="ECO:0000313" key="1">
    <source>
        <dbReference type="EMBL" id="PNR27271.1"/>
    </source>
</evidence>
<organism evidence="1">
    <name type="scientific">Physcomitrium patens</name>
    <name type="common">Spreading-leaved earth moss</name>
    <name type="synonym">Physcomitrella patens</name>
    <dbReference type="NCBI Taxonomy" id="3218"/>
    <lineage>
        <taxon>Eukaryota</taxon>
        <taxon>Viridiplantae</taxon>
        <taxon>Streptophyta</taxon>
        <taxon>Embryophyta</taxon>
        <taxon>Bryophyta</taxon>
        <taxon>Bryophytina</taxon>
        <taxon>Bryopsida</taxon>
        <taxon>Funariidae</taxon>
        <taxon>Funariales</taxon>
        <taxon>Funariaceae</taxon>
        <taxon>Physcomitrium</taxon>
    </lineage>
</organism>
<keyword evidence="3" id="KW-1185">Reference proteome</keyword>
<reference evidence="2" key="3">
    <citation type="submission" date="2020-12" db="UniProtKB">
        <authorList>
            <consortium name="EnsemblPlants"/>
        </authorList>
    </citation>
    <scope>IDENTIFICATION</scope>
</reference>
<dbReference type="Proteomes" id="UP000006727">
    <property type="component" value="Chromosome 25"/>
</dbReference>
<proteinExistence type="predicted"/>
<reference evidence="1 3" key="2">
    <citation type="journal article" date="2018" name="Plant J.">
        <title>The Physcomitrella patens chromosome-scale assembly reveals moss genome structure and evolution.</title>
        <authorList>
            <person name="Lang D."/>
            <person name="Ullrich K.K."/>
            <person name="Murat F."/>
            <person name="Fuchs J."/>
            <person name="Jenkins J."/>
            <person name="Haas F.B."/>
            <person name="Piednoel M."/>
            <person name="Gundlach H."/>
            <person name="Van Bel M."/>
            <person name="Meyberg R."/>
            <person name="Vives C."/>
            <person name="Morata J."/>
            <person name="Symeonidi A."/>
            <person name="Hiss M."/>
            <person name="Muchero W."/>
            <person name="Kamisugi Y."/>
            <person name="Saleh O."/>
            <person name="Blanc G."/>
            <person name="Decker E.L."/>
            <person name="van Gessel N."/>
            <person name="Grimwood J."/>
            <person name="Hayes R.D."/>
            <person name="Graham S.W."/>
            <person name="Gunter L.E."/>
            <person name="McDaniel S.F."/>
            <person name="Hoernstein S.N.W."/>
            <person name="Larsson A."/>
            <person name="Li F.W."/>
            <person name="Perroud P.F."/>
            <person name="Phillips J."/>
            <person name="Ranjan P."/>
            <person name="Rokshar D.S."/>
            <person name="Rothfels C.J."/>
            <person name="Schneider L."/>
            <person name="Shu S."/>
            <person name="Stevenson D.W."/>
            <person name="Thummler F."/>
            <person name="Tillich M."/>
            <person name="Villarreal Aguilar J.C."/>
            <person name="Widiez T."/>
            <person name="Wong G.K."/>
            <person name="Wymore A."/>
            <person name="Zhang Y."/>
            <person name="Zimmer A.D."/>
            <person name="Quatrano R.S."/>
            <person name="Mayer K.F.X."/>
            <person name="Goodstein D."/>
            <person name="Casacuberta J.M."/>
            <person name="Vandepoele K."/>
            <person name="Reski R."/>
            <person name="Cuming A.C."/>
            <person name="Tuskan G.A."/>
            <person name="Maumus F."/>
            <person name="Salse J."/>
            <person name="Schmutz J."/>
            <person name="Rensing S.A."/>
        </authorList>
    </citation>
    <scope>NUCLEOTIDE SEQUENCE [LARGE SCALE GENOMIC DNA]</scope>
    <source>
        <strain evidence="2 3">cv. Gransden 2004</strain>
    </source>
</reference>
<evidence type="ECO:0000313" key="3">
    <source>
        <dbReference type="Proteomes" id="UP000006727"/>
    </source>
</evidence>
<evidence type="ECO:0000313" key="2">
    <source>
        <dbReference type="EnsemblPlants" id="Pp3c25_780V3.1"/>
    </source>
</evidence>
<gene>
    <name evidence="1" type="ORF">PHYPA_029423</name>
</gene>
<dbReference type="Gramene" id="Pp3c25_780V3.1">
    <property type="protein sequence ID" value="Pp3c25_780V3.1"/>
    <property type="gene ID" value="Pp3c25_780"/>
</dbReference>
<dbReference type="EMBL" id="ABEU02000025">
    <property type="protein sequence ID" value="PNR27271.1"/>
    <property type="molecule type" value="Genomic_DNA"/>
</dbReference>
<sequence>MTIKCRPLVLDYVVVIAPRVCSFECLFLTNDCIA</sequence>
<dbReference type="EnsemblPlants" id="Pp3c25_780V3.1">
    <property type="protein sequence ID" value="Pp3c25_780V3.1"/>
    <property type="gene ID" value="Pp3c25_780"/>
</dbReference>
<accession>A0A2K1IDB6</accession>
<protein>
    <submittedName>
        <fullName evidence="1 2">Uncharacterized protein</fullName>
    </submittedName>
</protein>
<dbReference type="InParanoid" id="A0A2K1IDB6"/>
<dbReference type="AlphaFoldDB" id="A0A2K1IDB6"/>